<protein>
    <submittedName>
        <fullName evidence="2">Colanic acid/amylovoran biosynthesis protein</fullName>
    </submittedName>
</protein>
<dbReference type="AlphaFoldDB" id="A0A239BPL5"/>
<evidence type="ECO:0000313" key="3">
    <source>
        <dbReference type="Proteomes" id="UP000198379"/>
    </source>
</evidence>
<keyword evidence="3" id="KW-1185">Reference proteome</keyword>
<gene>
    <name evidence="2" type="ORF">SAMN06265376_106356</name>
</gene>
<dbReference type="PANTHER" id="PTHR36836:SF1">
    <property type="entry name" value="COLANIC ACID BIOSYNTHESIS PROTEIN WCAK"/>
    <property type="match status" value="1"/>
</dbReference>
<dbReference type="InterPro" id="IPR007345">
    <property type="entry name" value="Polysacch_pyruvyl_Trfase"/>
</dbReference>
<dbReference type="OrthoDB" id="6058856at2"/>
<organism evidence="2 3">
    <name type="scientific">Dokdonia pacifica</name>
    <dbReference type="NCBI Taxonomy" id="1627892"/>
    <lineage>
        <taxon>Bacteria</taxon>
        <taxon>Pseudomonadati</taxon>
        <taxon>Bacteroidota</taxon>
        <taxon>Flavobacteriia</taxon>
        <taxon>Flavobacteriales</taxon>
        <taxon>Flavobacteriaceae</taxon>
        <taxon>Dokdonia</taxon>
    </lineage>
</organism>
<proteinExistence type="predicted"/>
<accession>A0A239BPL5</accession>
<dbReference type="Proteomes" id="UP000198379">
    <property type="component" value="Unassembled WGS sequence"/>
</dbReference>
<dbReference type="RefSeq" id="WP_089372951.1">
    <property type="nucleotide sequence ID" value="NZ_BMEP01000005.1"/>
</dbReference>
<evidence type="ECO:0000313" key="2">
    <source>
        <dbReference type="EMBL" id="SNS10025.1"/>
    </source>
</evidence>
<dbReference type="Pfam" id="PF04230">
    <property type="entry name" value="PS_pyruv_trans"/>
    <property type="match status" value="1"/>
</dbReference>
<reference evidence="2 3" key="1">
    <citation type="submission" date="2017-06" db="EMBL/GenBank/DDBJ databases">
        <authorList>
            <person name="Kim H.J."/>
            <person name="Triplett B.A."/>
        </authorList>
    </citation>
    <scope>NUCLEOTIDE SEQUENCE [LARGE SCALE GENOMIC DNA]</scope>
    <source>
        <strain evidence="2 3">DSM 25597</strain>
    </source>
</reference>
<sequence>MRILIIGQCTLHWGRMEFGNIGNYYIIEPLVRLLHKEFGNGTIINTTFQLSDRFQNDENISVLPMSLYYSWSKDDIVIANRELEIAKRFASDSFLEEETPFIKEVLSSNLIIDFSGDIWGDNANFLGENRFYVGLVKNRVAQLLGKKTAMICGSPGPFSNNDTLDFAKEVYQNFDVVTNREAISKNLLKDYGFDVSNTHSLVCPSFLFQPSSSEKIDAEVVKTNAFDNNRKTIGFVICGWNFLEGPFDKEDRNEKDFLPFLIAVEDFLQKNKDVNFCVFSHSNGFPIPPLEFELQRGRDYPIVKQFEKFLRRRGNVDETRIKSIDNVLNTWDTKGVVGRFDMLISGRVHAAVAGLSQAVPTVIIDYGHEPKAHKLLGFAGVAGVKEFLVDPNDIDLMSKTFEKCWENRVEVRKGLNERLPKIKEESKKTFKLLKELFV</sequence>
<feature type="domain" description="Polysaccharide pyruvyl transferase" evidence="1">
    <location>
        <begin position="20"/>
        <end position="368"/>
    </location>
</feature>
<dbReference type="PANTHER" id="PTHR36836">
    <property type="entry name" value="COLANIC ACID BIOSYNTHESIS PROTEIN WCAK"/>
    <property type="match status" value="1"/>
</dbReference>
<dbReference type="EMBL" id="FZNY01000006">
    <property type="protein sequence ID" value="SNS10025.1"/>
    <property type="molecule type" value="Genomic_DNA"/>
</dbReference>
<name>A0A239BPL5_9FLAO</name>
<evidence type="ECO:0000259" key="1">
    <source>
        <dbReference type="Pfam" id="PF04230"/>
    </source>
</evidence>